<evidence type="ECO:0000256" key="4">
    <source>
        <dbReference type="ARBA" id="ARBA00022679"/>
    </source>
</evidence>
<gene>
    <name evidence="8" type="ORF">WA1_33715</name>
</gene>
<name>A0A139X2M6_9CYAN</name>
<protein>
    <recommendedName>
        <fullName evidence="6">Aminotransferase</fullName>
        <ecNumber evidence="6">2.6.1.-</ecNumber>
    </recommendedName>
</protein>
<comment type="similarity">
    <text evidence="2 6">Belongs to the class-I pyridoxal-phosphate-dependent aminotransferase family.</text>
</comment>
<dbReference type="Pfam" id="PF00155">
    <property type="entry name" value="Aminotran_1_2"/>
    <property type="match status" value="1"/>
</dbReference>
<keyword evidence="9" id="KW-1185">Reference proteome</keyword>
<dbReference type="PANTHER" id="PTHR43807:SF20">
    <property type="entry name" value="FI04487P"/>
    <property type="match status" value="1"/>
</dbReference>
<dbReference type="InterPro" id="IPR051326">
    <property type="entry name" value="Kynurenine-oxoglutarate_AT"/>
</dbReference>
<evidence type="ECO:0000256" key="3">
    <source>
        <dbReference type="ARBA" id="ARBA00022576"/>
    </source>
</evidence>
<keyword evidence="5" id="KW-0663">Pyridoxal phosphate</keyword>
<dbReference type="GO" id="GO:0016212">
    <property type="term" value="F:kynurenine-oxoglutarate transaminase activity"/>
    <property type="evidence" value="ECO:0007669"/>
    <property type="project" value="TreeGrafter"/>
</dbReference>
<dbReference type="Gene3D" id="3.40.640.10">
    <property type="entry name" value="Type I PLP-dependent aspartate aminotransferase-like (Major domain)"/>
    <property type="match status" value="1"/>
</dbReference>
<dbReference type="AlphaFoldDB" id="A0A139X2M6"/>
<dbReference type="SUPFAM" id="SSF53383">
    <property type="entry name" value="PLP-dependent transferases"/>
    <property type="match status" value="1"/>
</dbReference>
<dbReference type="GO" id="GO:0030170">
    <property type="term" value="F:pyridoxal phosphate binding"/>
    <property type="evidence" value="ECO:0007669"/>
    <property type="project" value="InterPro"/>
</dbReference>
<dbReference type="PROSITE" id="PS00105">
    <property type="entry name" value="AA_TRANSFER_CLASS_1"/>
    <property type="match status" value="1"/>
</dbReference>
<accession>A0A139X2M6</accession>
<dbReference type="STRING" id="128403.WA1_33715"/>
<dbReference type="GO" id="GO:0005737">
    <property type="term" value="C:cytoplasm"/>
    <property type="evidence" value="ECO:0007669"/>
    <property type="project" value="TreeGrafter"/>
</dbReference>
<dbReference type="InterPro" id="IPR015422">
    <property type="entry name" value="PyrdxlP-dep_Trfase_small"/>
</dbReference>
<comment type="cofactor">
    <cofactor evidence="1 6">
        <name>pyridoxal 5'-phosphate</name>
        <dbReference type="ChEBI" id="CHEBI:597326"/>
    </cofactor>
</comment>
<comment type="caution">
    <text evidence="8">The sequence shown here is derived from an EMBL/GenBank/DDBJ whole genome shotgun (WGS) entry which is preliminary data.</text>
</comment>
<evidence type="ECO:0000313" key="9">
    <source>
        <dbReference type="Proteomes" id="UP000076925"/>
    </source>
</evidence>
<organism evidence="8 9">
    <name type="scientific">Scytonema hofmannii PCC 7110</name>
    <dbReference type="NCBI Taxonomy" id="128403"/>
    <lineage>
        <taxon>Bacteria</taxon>
        <taxon>Bacillati</taxon>
        <taxon>Cyanobacteriota</taxon>
        <taxon>Cyanophyceae</taxon>
        <taxon>Nostocales</taxon>
        <taxon>Scytonemataceae</taxon>
        <taxon>Scytonema</taxon>
    </lineage>
</organism>
<evidence type="ECO:0000256" key="2">
    <source>
        <dbReference type="ARBA" id="ARBA00007441"/>
    </source>
</evidence>
<feature type="domain" description="Aminotransferase class I/classII large" evidence="7">
    <location>
        <begin position="39"/>
        <end position="391"/>
    </location>
</feature>
<dbReference type="EMBL" id="ANNX02000036">
    <property type="protein sequence ID" value="KYC38957.1"/>
    <property type="molecule type" value="Genomic_DNA"/>
</dbReference>
<keyword evidence="3 6" id="KW-0032">Aminotransferase</keyword>
<dbReference type="OrthoDB" id="9802328at2"/>
<sequence length="402" mass="44866">MNGGISVTQTGKQKISQKANQFTESVIREMTRVALQYNAVNLAQGFPDFPCPPELKRAACAAIEEDVNQYAITWGDKAFRHAIAEKVHWYLGLNVDPERQMTVTCGSTEAMAAVMLATLNPGDEVIVFEPYYENYGPDAVLASATPRYVSLHPPEWTFDEAELRNSFNEHTKAIIINTPHNPTGKVFTREELTLIAELSQKWDVLVFTDEIYEHILYDGTQHIAMATLPGMFERTVTINGLSKTYSVTGWRVGYILANSELTGAIRKVHDFLTVGAPAPLQRAGVAAMQLPVSYYEELAKLYHQKRDNILQILDAVGIPYFVPQGAYYVFADISDFGYKNDVEFTESLIKEIGVAVVPGSSFFAQSEKGKKFIRFCFSKKPETLAKAGERLLKLQSILQAVN</sequence>
<dbReference type="FunFam" id="3.40.640.10:FF:000033">
    <property type="entry name" value="Aspartate aminotransferase"/>
    <property type="match status" value="1"/>
</dbReference>
<dbReference type="Proteomes" id="UP000076925">
    <property type="component" value="Unassembled WGS sequence"/>
</dbReference>
<dbReference type="InterPro" id="IPR004838">
    <property type="entry name" value="NHTrfase_class1_PyrdxlP-BS"/>
</dbReference>
<dbReference type="InterPro" id="IPR015421">
    <property type="entry name" value="PyrdxlP-dep_Trfase_major"/>
</dbReference>
<dbReference type="Gene3D" id="3.90.1150.10">
    <property type="entry name" value="Aspartate Aminotransferase, domain 1"/>
    <property type="match status" value="1"/>
</dbReference>
<dbReference type="EC" id="2.6.1.-" evidence="6"/>
<keyword evidence="4 6" id="KW-0808">Transferase</keyword>
<reference evidence="8 9" key="1">
    <citation type="journal article" date="2013" name="Genome Biol. Evol.">
        <title>Genomes of Stigonematalean cyanobacteria (subsection V) and the evolution of oxygenic photosynthesis from prokaryotes to plastids.</title>
        <authorList>
            <person name="Dagan T."/>
            <person name="Roettger M."/>
            <person name="Stucken K."/>
            <person name="Landan G."/>
            <person name="Koch R."/>
            <person name="Major P."/>
            <person name="Gould S.B."/>
            <person name="Goremykin V.V."/>
            <person name="Rippka R."/>
            <person name="Tandeau de Marsac N."/>
            <person name="Gugger M."/>
            <person name="Lockhart P.J."/>
            <person name="Allen J.F."/>
            <person name="Brune I."/>
            <person name="Maus I."/>
            <person name="Puhler A."/>
            <person name="Martin W.F."/>
        </authorList>
    </citation>
    <scope>NUCLEOTIDE SEQUENCE [LARGE SCALE GENOMIC DNA]</scope>
    <source>
        <strain evidence="8 9">PCC 7110</strain>
    </source>
</reference>
<proteinExistence type="inferred from homology"/>
<evidence type="ECO:0000256" key="1">
    <source>
        <dbReference type="ARBA" id="ARBA00001933"/>
    </source>
</evidence>
<evidence type="ECO:0000256" key="6">
    <source>
        <dbReference type="RuleBase" id="RU000481"/>
    </source>
</evidence>
<dbReference type="PANTHER" id="PTHR43807">
    <property type="entry name" value="FI04487P"/>
    <property type="match status" value="1"/>
</dbReference>
<evidence type="ECO:0000259" key="7">
    <source>
        <dbReference type="Pfam" id="PF00155"/>
    </source>
</evidence>
<dbReference type="RefSeq" id="WP_017743659.1">
    <property type="nucleotide sequence ID" value="NZ_KQ976354.1"/>
</dbReference>
<dbReference type="InterPro" id="IPR004839">
    <property type="entry name" value="Aminotransferase_I/II_large"/>
</dbReference>
<evidence type="ECO:0000256" key="5">
    <source>
        <dbReference type="ARBA" id="ARBA00022898"/>
    </source>
</evidence>
<dbReference type="InterPro" id="IPR015424">
    <property type="entry name" value="PyrdxlP-dep_Trfase"/>
</dbReference>
<evidence type="ECO:0000313" key="8">
    <source>
        <dbReference type="EMBL" id="KYC38957.1"/>
    </source>
</evidence>
<dbReference type="CDD" id="cd00609">
    <property type="entry name" value="AAT_like"/>
    <property type="match status" value="1"/>
</dbReference>